<name>A0ABX1ZIZ5_9BACL</name>
<dbReference type="Gene3D" id="3.40.720.10">
    <property type="entry name" value="Alkaline Phosphatase, subunit A"/>
    <property type="match status" value="1"/>
</dbReference>
<reference evidence="1 2" key="1">
    <citation type="submission" date="2019-10" db="EMBL/GenBank/DDBJ databases">
        <title>Description of Paenibacillus pedi sp. nov.</title>
        <authorList>
            <person name="Carlier A."/>
            <person name="Qi S."/>
        </authorList>
    </citation>
    <scope>NUCLEOTIDE SEQUENCE [LARGE SCALE GENOMIC DNA]</scope>
    <source>
        <strain evidence="1 2">LMG 31457</strain>
    </source>
</reference>
<keyword evidence="2" id="KW-1185">Reference proteome</keyword>
<organism evidence="1 2">
    <name type="scientific">Paenibacillus planticolens</name>
    <dbReference type="NCBI Taxonomy" id="2654976"/>
    <lineage>
        <taxon>Bacteria</taxon>
        <taxon>Bacillati</taxon>
        <taxon>Bacillota</taxon>
        <taxon>Bacilli</taxon>
        <taxon>Bacillales</taxon>
        <taxon>Paenibacillaceae</taxon>
        <taxon>Paenibacillus</taxon>
    </lineage>
</organism>
<dbReference type="InterPro" id="IPR017850">
    <property type="entry name" value="Alkaline_phosphatase_core_sf"/>
</dbReference>
<comment type="caution">
    <text evidence="1">The sequence shown here is derived from an EMBL/GenBank/DDBJ whole genome shotgun (WGS) entry which is preliminary data.</text>
</comment>
<gene>
    <name evidence="1" type="ORF">GC097_08540</name>
</gene>
<protein>
    <submittedName>
        <fullName evidence="1">Alkaline phosphatase family protein</fullName>
    </submittedName>
</protein>
<dbReference type="RefSeq" id="WP_171682935.1">
    <property type="nucleotide sequence ID" value="NZ_WHNZ01000016.1"/>
</dbReference>
<evidence type="ECO:0000313" key="2">
    <source>
        <dbReference type="Proteomes" id="UP000618579"/>
    </source>
</evidence>
<dbReference type="Proteomes" id="UP000618579">
    <property type="component" value="Unassembled WGS sequence"/>
</dbReference>
<dbReference type="SUPFAM" id="SSF53649">
    <property type="entry name" value="Alkaline phosphatase-like"/>
    <property type="match status" value="1"/>
</dbReference>
<proteinExistence type="predicted"/>
<dbReference type="InterPro" id="IPR002591">
    <property type="entry name" value="Phosphodiest/P_Trfase"/>
</dbReference>
<dbReference type="EMBL" id="WHNZ01000016">
    <property type="protein sequence ID" value="NOV00062.1"/>
    <property type="molecule type" value="Genomic_DNA"/>
</dbReference>
<evidence type="ECO:0000313" key="1">
    <source>
        <dbReference type="EMBL" id="NOV00062.1"/>
    </source>
</evidence>
<accession>A0ABX1ZIZ5</accession>
<dbReference type="PANTHER" id="PTHR10151:SF120">
    <property type="entry name" value="BIS(5'-ADENOSYL)-TRIPHOSPHATASE"/>
    <property type="match status" value="1"/>
</dbReference>
<dbReference type="PANTHER" id="PTHR10151">
    <property type="entry name" value="ECTONUCLEOTIDE PYROPHOSPHATASE/PHOSPHODIESTERASE"/>
    <property type="match status" value="1"/>
</dbReference>
<dbReference type="Pfam" id="PF01663">
    <property type="entry name" value="Phosphodiest"/>
    <property type="match status" value="1"/>
</dbReference>
<sequence>MQKQAKHVVVLDVVGLTPAHLENKELTPNLNRIAARGSVSKIKPVFPAVTGAMQATITTGEEPSRHGIVGNGRFDRKQREVLMWEQTIAPLEGERMWETLKRLDPESKSAVLFMQHIKYDSADFIVTPSPMHLEQGMEEWYFSNPPGLYEQIAEKQGPFKLHSFWGPLAGVASSEWIAKAALNIIEDHHPTLTFAYLPNLDYQAQRFGPESEQQQQAIKEIDQIVGQFVDSLEQMEKMDDTAVVILSEYALHPVESPIYLNRIFREQGWLKVIELNGKEYLDTYHSQAFAVVDHQIAHIYINDPVIMDDVKRVLLEVDGVGQVLGEAGKKQWSLNHPNAGELVAIAERNAWFAYYWWNDPNAAPPYATTVDIHRKPGYDAVELFMDFKTRSIPLTPELIKGSHGVCPTTEDDLVSLIAIGPSHEFINQAAVWRARDIPTIIFNMLGYDS</sequence>